<feature type="non-terminal residue" evidence="2">
    <location>
        <position position="185"/>
    </location>
</feature>
<accession>A0A0F9IPG9</accession>
<organism evidence="2">
    <name type="scientific">marine sediment metagenome</name>
    <dbReference type="NCBI Taxonomy" id="412755"/>
    <lineage>
        <taxon>unclassified sequences</taxon>
        <taxon>metagenomes</taxon>
        <taxon>ecological metagenomes</taxon>
    </lineage>
</organism>
<feature type="region of interest" description="Disordered" evidence="1">
    <location>
        <begin position="52"/>
        <end position="136"/>
    </location>
</feature>
<gene>
    <name evidence="2" type="ORF">LCGC14_1917790</name>
</gene>
<sequence>MPTKLPDDVVAFESEQSDQPDQTPAEDSNSEETYDEAALEAKVAKSLRAFNDSLSDHDLREDKINPDSVLPDEEDTDSTPTGKDSPDSKEDGAEGDQGSEDTEDTKDTEDTEDDTVEAADEGDSAPTAPILPSSHRRSLAAYGWSDEEIDQNLEVLGEKFIDVASKLHANRNEEVSAWAQAGRRA</sequence>
<dbReference type="AlphaFoldDB" id="A0A0F9IPG9"/>
<proteinExistence type="predicted"/>
<name>A0A0F9IPG9_9ZZZZ</name>
<protein>
    <submittedName>
        <fullName evidence="2">Uncharacterized protein</fullName>
    </submittedName>
</protein>
<feature type="region of interest" description="Disordered" evidence="1">
    <location>
        <begin position="1"/>
        <end position="40"/>
    </location>
</feature>
<feature type="compositionally biased region" description="Basic and acidic residues" evidence="1">
    <location>
        <begin position="54"/>
        <end position="65"/>
    </location>
</feature>
<evidence type="ECO:0000256" key="1">
    <source>
        <dbReference type="SAM" id="MobiDB-lite"/>
    </source>
</evidence>
<comment type="caution">
    <text evidence="2">The sequence shown here is derived from an EMBL/GenBank/DDBJ whole genome shotgun (WGS) entry which is preliminary data.</text>
</comment>
<reference evidence="2" key="1">
    <citation type="journal article" date="2015" name="Nature">
        <title>Complex archaea that bridge the gap between prokaryotes and eukaryotes.</title>
        <authorList>
            <person name="Spang A."/>
            <person name="Saw J.H."/>
            <person name="Jorgensen S.L."/>
            <person name="Zaremba-Niedzwiedzka K."/>
            <person name="Martijn J."/>
            <person name="Lind A.E."/>
            <person name="van Eijk R."/>
            <person name="Schleper C."/>
            <person name="Guy L."/>
            <person name="Ettema T.J."/>
        </authorList>
    </citation>
    <scope>NUCLEOTIDE SEQUENCE</scope>
</reference>
<feature type="compositionally biased region" description="Polar residues" evidence="1">
    <location>
        <begin position="17"/>
        <end position="27"/>
    </location>
</feature>
<dbReference type="EMBL" id="LAZR01020374">
    <property type="protein sequence ID" value="KKL89127.1"/>
    <property type="molecule type" value="Genomic_DNA"/>
</dbReference>
<feature type="compositionally biased region" description="Acidic residues" evidence="1">
    <location>
        <begin position="28"/>
        <end position="38"/>
    </location>
</feature>
<evidence type="ECO:0000313" key="2">
    <source>
        <dbReference type="EMBL" id="KKL89127.1"/>
    </source>
</evidence>
<feature type="compositionally biased region" description="Acidic residues" evidence="1">
    <location>
        <begin position="93"/>
        <end position="123"/>
    </location>
</feature>